<reference evidence="10 11" key="1">
    <citation type="submission" date="2019-05" db="EMBL/GenBank/DDBJ databases">
        <title>Another draft genome of Portunus trituberculatus and its Hox gene families provides insights of decapod evolution.</title>
        <authorList>
            <person name="Jeong J.-H."/>
            <person name="Song I."/>
            <person name="Kim S."/>
            <person name="Choi T."/>
            <person name="Kim D."/>
            <person name="Ryu S."/>
            <person name="Kim W."/>
        </authorList>
    </citation>
    <scope>NUCLEOTIDE SEQUENCE [LARGE SCALE GENOMIC DNA]</scope>
    <source>
        <tissue evidence="10">Muscle</tissue>
    </source>
</reference>
<dbReference type="InterPro" id="IPR023214">
    <property type="entry name" value="HAD_sf"/>
</dbReference>
<evidence type="ECO:0000256" key="5">
    <source>
        <dbReference type="ARBA" id="ARBA00022605"/>
    </source>
</evidence>
<evidence type="ECO:0000256" key="4">
    <source>
        <dbReference type="ARBA" id="ARBA00015196"/>
    </source>
</evidence>
<name>A0A5B7K015_PORTR</name>
<dbReference type="PANTHER" id="PTHR43344:SF2">
    <property type="entry name" value="PHOSPHOSERINE PHOSPHATASE"/>
    <property type="match status" value="1"/>
</dbReference>
<evidence type="ECO:0000256" key="6">
    <source>
        <dbReference type="ARBA" id="ARBA00022723"/>
    </source>
</evidence>
<evidence type="ECO:0000256" key="3">
    <source>
        <dbReference type="ARBA" id="ARBA00012640"/>
    </source>
</evidence>
<keyword evidence="11" id="KW-1185">Reference proteome</keyword>
<dbReference type="InterPro" id="IPR050582">
    <property type="entry name" value="HAD-like_SerB"/>
</dbReference>
<dbReference type="OrthoDB" id="27226at2759"/>
<keyword evidence="6" id="KW-0479">Metal-binding</keyword>
<sequence length="59" mass="6467">MGSNPVHCIAFCKASVEEAKDIWRSADAVCFDVDSTVIQEEGLDELACYCGKGREVKEL</sequence>
<accession>A0A5B7K015</accession>
<comment type="caution">
    <text evidence="10">The sequence shown here is derived from an EMBL/GenBank/DDBJ whole genome shotgun (WGS) entry which is preliminary data.</text>
</comment>
<dbReference type="PANTHER" id="PTHR43344">
    <property type="entry name" value="PHOSPHOSERINE PHOSPHATASE"/>
    <property type="match status" value="1"/>
</dbReference>
<dbReference type="GO" id="GO:0000287">
    <property type="term" value="F:magnesium ion binding"/>
    <property type="evidence" value="ECO:0007669"/>
    <property type="project" value="TreeGrafter"/>
</dbReference>
<dbReference type="EMBL" id="VSRR010115478">
    <property type="protein sequence ID" value="MPC98767.1"/>
    <property type="molecule type" value="Genomic_DNA"/>
</dbReference>
<keyword evidence="8" id="KW-0460">Magnesium</keyword>
<dbReference type="SUPFAM" id="SSF56784">
    <property type="entry name" value="HAD-like"/>
    <property type="match status" value="1"/>
</dbReference>
<comment type="pathway">
    <text evidence="2">Amino-acid biosynthesis; L-serine biosynthesis; L-serine from 3-phospho-D-glycerate: step 3/3.</text>
</comment>
<proteinExistence type="predicted"/>
<dbReference type="Gene3D" id="3.40.50.1000">
    <property type="entry name" value="HAD superfamily/HAD-like"/>
    <property type="match status" value="1"/>
</dbReference>
<dbReference type="Proteomes" id="UP000324222">
    <property type="component" value="Unassembled WGS sequence"/>
</dbReference>
<organism evidence="10 11">
    <name type="scientific">Portunus trituberculatus</name>
    <name type="common">Swimming crab</name>
    <name type="synonym">Neptunus trituberculatus</name>
    <dbReference type="NCBI Taxonomy" id="210409"/>
    <lineage>
        <taxon>Eukaryota</taxon>
        <taxon>Metazoa</taxon>
        <taxon>Ecdysozoa</taxon>
        <taxon>Arthropoda</taxon>
        <taxon>Crustacea</taxon>
        <taxon>Multicrustacea</taxon>
        <taxon>Malacostraca</taxon>
        <taxon>Eumalacostraca</taxon>
        <taxon>Eucarida</taxon>
        <taxon>Decapoda</taxon>
        <taxon>Pleocyemata</taxon>
        <taxon>Brachyura</taxon>
        <taxon>Eubrachyura</taxon>
        <taxon>Portunoidea</taxon>
        <taxon>Portunidae</taxon>
        <taxon>Portuninae</taxon>
        <taxon>Portunus</taxon>
    </lineage>
</organism>
<evidence type="ECO:0000256" key="7">
    <source>
        <dbReference type="ARBA" id="ARBA00022801"/>
    </source>
</evidence>
<dbReference type="EC" id="3.1.3.3" evidence="3"/>
<dbReference type="GO" id="GO:0006564">
    <property type="term" value="P:L-serine biosynthetic process"/>
    <property type="evidence" value="ECO:0007669"/>
    <property type="project" value="UniProtKB-KW"/>
</dbReference>
<dbReference type="AlphaFoldDB" id="A0A5B7K015"/>
<keyword evidence="9" id="KW-0718">Serine biosynthesis</keyword>
<keyword evidence="7" id="KW-0378">Hydrolase</keyword>
<evidence type="ECO:0000256" key="8">
    <source>
        <dbReference type="ARBA" id="ARBA00022842"/>
    </source>
</evidence>
<comment type="cofactor">
    <cofactor evidence="1">
        <name>Mg(2+)</name>
        <dbReference type="ChEBI" id="CHEBI:18420"/>
    </cofactor>
</comment>
<dbReference type="InterPro" id="IPR036412">
    <property type="entry name" value="HAD-like_sf"/>
</dbReference>
<evidence type="ECO:0000313" key="10">
    <source>
        <dbReference type="EMBL" id="MPC98767.1"/>
    </source>
</evidence>
<evidence type="ECO:0000256" key="9">
    <source>
        <dbReference type="ARBA" id="ARBA00023299"/>
    </source>
</evidence>
<dbReference type="GO" id="GO:0036424">
    <property type="term" value="F:L-phosphoserine phosphatase activity"/>
    <property type="evidence" value="ECO:0007669"/>
    <property type="project" value="TreeGrafter"/>
</dbReference>
<protein>
    <recommendedName>
        <fullName evidence="4">Phosphoserine phosphatase</fullName>
        <ecNumber evidence="3">3.1.3.3</ecNumber>
    </recommendedName>
</protein>
<evidence type="ECO:0000256" key="1">
    <source>
        <dbReference type="ARBA" id="ARBA00001946"/>
    </source>
</evidence>
<gene>
    <name evidence="10" type="primary">PSP</name>
    <name evidence="10" type="ORF">E2C01_094148</name>
</gene>
<keyword evidence="5" id="KW-0028">Amino-acid biosynthesis</keyword>
<evidence type="ECO:0000313" key="11">
    <source>
        <dbReference type="Proteomes" id="UP000324222"/>
    </source>
</evidence>
<evidence type="ECO:0000256" key="2">
    <source>
        <dbReference type="ARBA" id="ARBA00005135"/>
    </source>
</evidence>
<dbReference type="GO" id="GO:0005737">
    <property type="term" value="C:cytoplasm"/>
    <property type="evidence" value="ECO:0007669"/>
    <property type="project" value="TreeGrafter"/>
</dbReference>